<dbReference type="InterPro" id="IPR037185">
    <property type="entry name" value="EmrE-like"/>
</dbReference>
<comment type="caution">
    <text evidence="7">The sequence shown here is derived from an EMBL/GenBank/DDBJ whole genome shotgun (WGS) entry which is preliminary data.</text>
</comment>
<evidence type="ECO:0000256" key="1">
    <source>
        <dbReference type="ARBA" id="ARBA00004141"/>
    </source>
</evidence>
<feature type="transmembrane region" description="Helical" evidence="5">
    <location>
        <begin position="105"/>
        <end position="125"/>
    </location>
</feature>
<feature type="transmembrane region" description="Helical" evidence="5">
    <location>
        <begin position="131"/>
        <end position="150"/>
    </location>
</feature>
<evidence type="ECO:0000256" key="5">
    <source>
        <dbReference type="SAM" id="Phobius"/>
    </source>
</evidence>
<feature type="transmembrane region" description="Helical" evidence="5">
    <location>
        <begin position="323"/>
        <end position="345"/>
    </location>
</feature>
<feature type="transmembrane region" description="Helical" evidence="5">
    <location>
        <begin position="357"/>
        <end position="378"/>
    </location>
</feature>
<feature type="transmembrane region" description="Helical" evidence="5">
    <location>
        <begin position="293"/>
        <end position="317"/>
    </location>
</feature>
<evidence type="ECO:0000259" key="6">
    <source>
        <dbReference type="Pfam" id="PF03151"/>
    </source>
</evidence>
<feature type="transmembrane region" description="Helical" evidence="5">
    <location>
        <begin position="253"/>
        <end position="273"/>
    </location>
</feature>
<keyword evidence="4 5" id="KW-0472">Membrane</keyword>
<proteinExistence type="predicted"/>
<dbReference type="SUPFAM" id="SSF103481">
    <property type="entry name" value="Multidrug resistance efflux transporter EmrE"/>
    <property type="match status" value="1"/>
</dbReference>
<keyword evidence="8" id="KW-1185">Reference proteome</keyword>
<dbReference type="PANTHER" id="PTHR11132">
    <property type="entry name" value="SOLUTE CARRIER FAMILY 35"/>
    <property type="match status" value="1"/>
</dbReference>
<evidence type="ECO:0000313" key="8">
    <source>
        <dbReference type="Proteomes" id="UP001071777"/>
    </source>
</evidence>
<feature type="transmembrane region" description="Helical" evidence="5">
    <location>
        <begin position="181"/>
        <end position="200"/>
    </location>
</feature>
<feature type="transmembrane region" description="Helical" evidence="5">
    <location>
        <begin position="230"/>
        <end position="247"/>
    </location>
</feature>
<evidence type="ECO:0000256" key="3">
    <source>
        <dbReference type="ARBA" id="ARBA00022989"/>
    </source>
</evidence>
<gene>
    <name evidence="7" type="ORF">OJ252_1261</name>
</gene>
<feature type="domain" description="Sugar phosphate transporter" evidence="6">
    <location>
        <begin position="106"/>
        <end position="401"/>
    </location>
</feature>
<evidence type="ECO:0000256" key="2">
    <source>
        <dbReference type="ARBA" id="ARBA00022692"/>
    </source>
</evidence>
<keyword evidence="2 5" id="KW-0812">Transmembrane</keyword>
<sequence>MKDSSLAKWTCESGDFSMHSLEETVDTDYLDSFEMIDIENFDQSNKMLNRTNGCLTTKGEYISNRIPIQSIPETSGTTDPEEVKCKQSEIHLVGMNEEPRLGTPALILVYMIVSISIVLFNYWIFSGITGSPVLVSWFQQLFGLAIFQIIKMNNSKLRFGLDEFMHFEDLEWETAKSMIPLALSFIGTVSLSNICLKYVLVSTYQVARSTTIIFNLILSYAILNQRFSLNTMISCIIVMTGFIIGAFDSKTLSANGVIFGICSSIIQSFYSVLVKKKLNVVNNNQIQLLYYQLFLSSIMFVPILIITGEIGNLFSIFNFNQGIIKTLLTLNCLIVSGVLSVMINISTFKLINRTNSITFNIVALFKSSIQSIGGILVFNEVFTTRSIFGIILTILGTFMYSLDINPRISSKYSEYEDLESLA</sequence>
<name>A0ABQ8P8M2_9CRYT</name>
<evidence type="ECO:0000313" key="7">
    <source>
        <dbReference type="EMBL" id="KAJ1612454.1"/>
    </source>
</evidence>
<feature type="transmembrane region" description="Helical" evidence="5">
    <location>
        <begin position="384"/>
        <end position="402"/>
    </location>
</feature>
<reference evidence="7" key="1">
    <citation type="submission" date="2022-10" db="EMBL/GenBank/DDBJ databases">
        <title>Adaptive evolution leads to modifications in subtelomeric GC content in a zoonotic Cryptosporidium species.</title>
        <authorList>
            <person name="Li J."/>
            <person name="Feng Y."/>
            <person name="Xiao L."/>
        </authorList>
    </citation>
    <scope>NUCLEOTIDE SEQUENCE</scope>
    <source>
        <strain evidence="7">25894</strain>
    </source>
</reference>
<evidence type="ECO:0000256" key="4">
    <source>
        <dbReference type="ARBA" id="ARBA00023136"/>
    </source>
</evidence>
<dbReference type="InterPro" id="IPR004853">
    <property type="entry name" value="Sugar_P_trans_dom"/>
</dbReference>
<dbReference type="EMBL" id="JAPCXB010000046">
    <property type="protein sequence ID" value="KAJ1612454.1"/>
    <property type="molecule type" value="Genomic_DNA"/>
</dbReference>
<organism evidence="7 8">
    <name type="scientific">Cryptosporidium canis</name>
    <dbReference type="NCBI Taxonomy" id="195482"/>
    <lineage>
        <taxon>Eukaryota</taxon>
        <taxon>Sar</taxon>
        <taxon>Alveolata</taxon>
        <taxon>Apicomplexa</taxon>
        <taxon>Conoidasida</taxon>
        <taxon>Coccidia</taxon>
        <taxon>Eucoccidiorida</taxon>
        <taxon>Eimeriorina</taxon>
        <taxon>Cryptosporidiidae</taxon>
        <taxon>Cryptosporidium</taxon>
    </lineage>
</organism>
<dbReference type="Proteomes" id="UP001071777">
    <property type="component" value="Unassembled WGS sequence"/>
</dbReference>
<protein>
    <submittedName>
        <fullName evidence="7">DP-fucose transporter</fullName>
    </submittedName>
</protein>
<dbReference type="Pfam" id="PF03151">
    <property type="entry name" value="TPT"/>
    <property type="match status" value="1"/>
</dbReference>
<accession>A0ABQ8P8M2</accession>
<keyword evidence="3 5" id="KW-1133">Transmembrane helix</keyword>
<comment type="subcellular location">
    <subcellularLocation>
        <location evidence="1">Membrane</location>
        <topology evidence="1">Multi-pass membrane protein</topology>
    </subcellularLocation>
</comment>
<dbReference type="InterPro" id="IPR050186">
    <property type="entry name" value="TPT_transporter"/>
</dbReference>